<protein>
    <submittedName>
        <fullName evidence="3">CYTH and CHAD domain-containing protein</fullName>
    </submittedName>
</protein>
<dbReference type="Pfam" id="PF05235">
    <property type="entry name" value="CHAD"/>
    <property type="match status" value="1"/>
</dbReference>
<dbReference type="InterPro" id="IPR038186">
    <property type="entry name" value="CHAD_dom_sf"/>
</dbReference>
<keyword evidence="4" id="KW-1185">Reference proteome</keyword>
<accession>A0ABP9N4Z1</accession>
<name>A0ABP9N4Z1_9PSEU</name>
<organism evidence="3 4">
    <name type="scientific">Pseudonocardia adelaidensis</name>
    <dbReference type="NCBI Taxonomy" id="648754"/>
    <lineage>
        <taxon>Bacteria</taxon>
        <taxon>Bacillati</taxon>
        <taxon>Actinomycetota</taxon>
        <taxon>Actinomycetes</taxon>
        <taxon>Pseudonocardiales</taxon>
        <taxon>Pseudonocardiaceae</taxon>
        <taxon>Pseudonocardia</taxon>
    </lineage>
</organism>
<dbReference type="SMART" id="SM00880">
    <property type="entry name" value="CHAD"/>
    <property type="match status" value="1"/>
</dbReference>
<dbReference type="SUPFAM" id="SSF55154">
    <property type="entry name" value="CYTH-like phosphatases"/>
    <property type="match status" value="1"/>
</dbReference>
<dbReference type="PANTHER" id="PTHR39339:SF1">
    <property type="entry name" value="CHAD DOMAIN-CONTAINING PROTEIN"/>
    <property type="match status" value="1"/>
</dbReference>
<dbReference type="Proteomes" id="UP001500804">
    <property type="component" value="Unassembled WGS sequence"/>
</dbReference>
<dbReference type="EMBL" id="BAABJO010000001">
    <property type="protein sequence ID" value="GAA5109831.1"/>
    <property type="molecule type" value="Genomic_DNA"/>
</dbReference>
<proteinExistence type="predicted"/>
<dbReference type="Gene3D" id="1.40.20.10">
    <property type="entry name" value="CHAD domain"/>
    <property type="match status" value="1"/>
</dbReference>
<gene>
    <name evidence="3" type="ORF">GCM10023320_00810</name>
</gene>
<dbReference type="RefSeq" id="WP_345602419.1">
    <property type="nucleotide sequence ID" value="NZ_BAABJO010000001.1"/>
</dbReference>
<feature type="domain" description="CHAD" evidence="2">
    <location>
        <begin position="220"/>
        <end position="506"/>
    </location>
</feature>
<evidence type="ECO:0000313" key="3">
    <source>
        <dbReference type="EMBL" id="GAA5109831.1"/>
    </source>
</evidence>
<evidence type="ECO:0000256" key="1">
    <source>
        <dbReference type="SAM" id="MobiDB-lite"/>
    </source>
</evidence>
<sequence>MTDTTTRIENRTFRGAAEAGSPPLDALPGVLRGDPASQQVLEVERFDTADRRLAAAGIALAVHRGDGEQPHWRLDLPDTDHGEALRVPLAPDAPPVPEVPGELAELVRGVVRDGELRPAGQVRRVRTGTRLLGDEDRPLATVVHDHVTVATLGSSTEGAAWTEVQVRDTADPGLVDAAERLLGEAGLRPASSSAEAELDRLLRPAAPKRRRRAGGKRTRPGSAGDVLVAYLAEHVDRLAAEDLRARRGEPDSVHQLRVAARRLRSALQSYRRILDRERTEPIVEGLREFARALAPARDAEVLHARIRDGLAGLDPALLLGPVQAQVTRHYGRVEQETAAAALSTLDGDSYAGLRRDLDELLRRPPLAKRAARKARKELPAHVARAARRLDRAVAVAVDPAKPAEERDLAVHDARKAGKRLRYATEVARPAVGKDAKRFAKQMKGFQQALGEHQDTVVARHALRELAARCHESGENGFAFGLLHGRDEARALRIEEELPRLWADAWRPRTRRWLR</sequence>
<dbReference type="InterPro" id="IPR007899">
    <property type="entry name" value="CHAD_dom"/>
</dbReference>
<feature type="compositionally biased region" description="Basic and acidic residues" evidence="1">
    <location>
        <begin position="1"/>
        <end position="12"/>
    </location>
</feature>
<dbReference type="PANTHER" id="PTHR39339">
    <property type="entry name" value="SLR1444 PROTEIN"/>
    <property type="match status" value="1"/>
</dbReference>
<comment type="caution">
    <text evidence="3">The sequence shown here is derived from an EMBL/GenBank/DDBJ whole genome shotgun (WGS) entry which is preliminary data.</text>
</comment>
<evidence type="ECO:0000259" key="2">
    <source>
        <dbReference type="PROSITE" id="PS51708"/>
    </source>
</evidence>
<dbReference type="PROSITE" id="PS51708">
    <property type="entry name" value="CHAD"/>
    <property type="match status" value="1"/>
</dbReference>
<reference evidence="4" key="1">
    <citation type="journal article" date="2019" name="Int. J. Syst. Evol. Microbiol.">
        <title>The Global Catalogue of Microorganisms (GCM) 10K type strain sequencing project: providing services to taxonomists for standard genome sequencing and annotation.</title>
        <authorList>
            <consortium name="The Broad Institute Genomics Platform"/>
            <consortium name="The Broad Institute Genome Sequencing Center for Infectious Disease"/>
            <person name="Wu L."/>
            <person name="Ma J."/>
        </authorList>
    </citation>
    <scope>NUCLEOTIDE SEQUENCE [LARGE SCALE GENOMIC DNA]</scope>
    <source>
        <strain evidence="4">JCM 18302</strain>
    </source>
</reference>
<dbReference type="InterPro" id="IPR033469">
    <property type="entry name" value="CYTH-like_dom_sf"/>
</dbReference>
<feature type="region of interest" description="Disordered" evidence="1">
    <location>
        <begin position="1"/>
        <end position="32"/>
    </location>
</feature>
<evidence type="ECO:0000313" key="4">
    <source>
        <dbReference type="Proteomes" id="UP001500804"/>
    </source>
</evidence>